<evidence type="ECO:0000313" key="3">
    <source>
        <dbReference type="EMBL" id="ORC34465.1"/>
    </source>
</evidence>
<name>A0A1Y1RWE4_9SPIO</name>
<feature type="signal peptide" evidence="1">
    <location>
        <begin position="1"/>
        <end position="21"/>
    </location>
</feature>
<keyword evidence="4" id="KW-1185">Reference proteome</keyword>
<dbReference type="PANTHER" id="PTHR34385:SF1">
    <property type="entry name" value="PEPTIDOGLYCAN L-ALANYL-D-GLUTAMATE ENDOPEPTIDASE CWLK"/>
    <property type="match status" value="1"/>
</dbReference>
<dbReference type="Gene3D" id="3.30.1380.10">
    <property type="match status" value="1"/>
</dbReference>
<dbReference type="GO" id="GO:0008233">
    <property type="term" value="F:peptidase activity"/>
    <property type="evidence" value="ECO:0007669"/>
    <property type="project" value="InterPro"/>
</dbReference>
<dbReference type="InterPro" id="IPR003709">
    <property type="entry name" value="VanY-like_core_dom"/>
</dbReference>
<dbReference type="Proteomes" id="UP000192343">
    <property type="component" value="Unassembled WGS sequence"/>
</dbReference>
<dbReference type="CDD" id="cd14852">
    <property type="entry name" value="LD-carboxypeptidase"/>
    <property type="match status" value="1"/>
</dbReference>
<sequence>MRLLINLALLLVLVSCSPGIGEETIEPAEDKAAKAGENPFPLIPDFSLSRDDLARFAADNANPGTAEAIMVRPAEFLLLMREILKEPEDLFLIADKKHTLPEDYTPEDLVALTEFPLTLNRKDLSLRERIMPDLLAMDQAARNEGLKLVYSSSYRSYDYQKQVYQRHVNQMGQEAADRISARPGTSQHQLGTTVDFGSITDAFAETPEGRWLKKNAWRFGFSLSYPEGYEDLTGYAWESWHYRYIGRPAARMTELFFEGIQHNFLYFLDAHRSFFQERRLP</sequence>
<keyword evidence="1" id="KW-0732">Signal</keyword>
<feature type="domain" description="D-alanyl-D-alanine carboxypeptidase-like core" evidence="2">
    <location>
        <begin position="125"/>
        <end position="246"/>
    </location>
</feature>
<dbReference type="OrthoDB" id="9792074at2"/>
<evidence type="ECO:0000259" key="2">
    <source>
        <dbReference type="Pfam" id="PF02557"/>
    </source>
</evidence>
<dbReference type="Pfam" id="PF02557">
    <property type="entry name" value="VanY"/>
    <property type="match status" value="1"/>
</dbReference>
<dbReference type="PANTHER" id="PTHR34385">
    <property type="entry name" value="D-ALANYL-D-ALANINE CARBOXYPEPTIDASE"/>
    <property type="match status" value="1"/>
</dbReference>
<feature type="chain" id="PRO_5013299359" description="D-alanyl-D-alanine carboxypeptidase-like core domain-containing protein" evidence="1">
    <location>
        <begin position="22"/>
        <end position="281"/>
    </location>
</feature>
<dbReference type="PROSITE" id="PS51257">
    <property type="entry name" value="PROKAR_LIPOPROTEIN"/>
    <property type="match status" value="1"/>
</dbReference>
<dbReference type="SUPFAM" id="SSF55166">
    <property type="entry name" value="Hedgehog/DD-peptidase"/>
    <property type="match status" value="1"/>
</dbReference>
<comment type="caution">
    <text evidence="3">The sequence shown here is derived from an EMBL/GenBank/DDBJ whole genome shotgun (WGS) entry which is preliminary data.</text>
</comment>
<dbReference type="InterPro" id="IPR009045">
    <property type="entry name" value="Zn_M74/Hedgehog-like"/>
</dbReference>
<evidence type="ECO:0000313" key="4">
    <source>
        <dbReference type="Proteomes" id="UP000192343"/>
    </source>
</evidence>
<dbReference type="STRING" id="1963862.B4O97_12550"/>
<dbReference type="GO" id="GO:0006508">
    <property type="term" value="P:proteolysis"/>
    <property type="evidence" value="ECO:0007669"/>
    <property type="project" value="InterPro"/>
</dbReference>
<reference evidence="3 4" key="1">
    <citation type="submission" date="2017-03" db="EMBL/GenBank/DDBJ databases">
        <title>Draft Genome sequence of Marispirochaeta sp. strain JC444.</title>
        <authorList>
            <person name="Shivani Y."/>
            <person name="Subhash Y."/>
            <person name="Sasikala C."/>
            <person name="Ramana C."/>
        </authorList>
    </citation>
    <scope>NUCLEOTIDE SEQUENCE [LARGE SCALE GENOMIC DNA]</scope>
    <source>
        <strain evidence="3 4">JC444</strain>
    </source>
</reference>
<dbReference type="AlphaFoldDB" id="A0A1Y1RWE4"/>
<dbReference type="InterPro" id="IPR052179">
    <property type="entry name" value="DD-CPase-like"/>
</dbReference>
<dbReference type="EMBL" id="MWQY01000013">
    <property type="protein sequence ID" value="ORC34465.1"/>
    <property type="molecule type" value="Genomic_DNA"/>
</dbReference>
<accession>A0A1Y1RWE4</accession>
<dbReference type="InterPro" id="IPR058193">
    <property type="entry name" value="VanY/YodJ_core_dom"/>
</dbReference>
<protein>
    <recommendedName>
        <fullName evidence="2">D-alanyl-D-alanine carboxypeptidase-like core domain-containing protein</fullName>
    </recommendedName>
</protein>
<evidence type="ECO:0000256" key="1">
    <source>
        <dbReference type="SAM" id="SignalP"/>
    </source>
</evidence>
<organism evidence="3 4">
    <name type="scientific">Marispirochaeta aestuarii</name>
    <dbReference type="NCBI Taxonomy" id="1963862"/>
    <lineage>
        <taxon>Bacteria</taxon>
        <taxon>Pseudomonadati</taxon>
        <taxon>Spirochaetota</taxon>
        <taxon>Spirochaetia</taxon>
        <taxon>Spirochaetales</taxon>
        <taxon>Spirochaetaceae</taxon>
        <taxon>Marispirochaeta</taxon>
    </lineage>
</organism>
<gene>
    <name evidence="3" type="ORF">B4O97_12550</name>
</gene>
<dbReference type="RefSeq" id="WP_083051295.1">
    <property type="nucleotide sequence ID" value="NZ_MWQY01000013.1"/>
</dbReference>
<proteinExistence type="predicted"/>